<dbReference type="AlphaFoldDB" id="A9UQP4"/>
<evidence type="ECO:0000313" key="4">
    <source>
        <dbReference type="EMBL" id="EDQ93080.1"/>
    </source>
</evidence>
<dbReference type="CDD" id="cd00051">
    <property type="entry name" value="EFh"/>
    <property type="match status" value="2"/>
</dbReference>
<keyword evidence="1" id="KW-0677">Repeat</keyword>
<accession>A9UQP4</accession>
<dbReference type="STRING" id="81824.A9UQP4"/>
<dbReference type="SMART" id="SM00054">
    <property type="entry name" value="EFh"/>
    <property type="match status" value="3"/>
</dbReference>
<dbReference type="RefSeq" id="XP_001742842.1">
    <property type="nucleotide sequence ID" value="XM_001742790.1"/>
</dbReference>
<evidence type="ECO:0000256" key="2">
    <source>
        <dbReference type="ARBA" id="ARBA00022837"/>
    </source>
</evidence>
<organism evidence="4 5">
    <name type="scientific">Monosiga brevicollis</name>
    <name type="common">Choanoflagellate</name>
    <dbReference type="NCBI Taxonomy" id="81824"/>
    <lineage>
        <taxon>Eukaryota</taxon>
        <taxon>Choanoflagellata</taxon>
        <taxon>Craspedida</taxon>
        <taxon>Salpingoecidae</taxon>
        <taxon>Monosiga</taxon>
    </lineage>
</organism>
<evidence type="ECO:0000259" key="3">
    <source>
        <dbReference type="PROSITE" id="PS50222"/>
    </source>
</evidence>
<dbReference type="InterPro" id="IPR018247">
    <property type="entry name" value="EF_Hand_1_Ca_BS"/>
</dbReference>
<feature type="domain" description="EF-hand" evidence="3">
    <location>
        <begin position="139"/>
        <end position="174"/>
    </location>
</feature>
<dbReference type="EMBL" id="CH991543">
    <property type="protein sequence ID" value="EDQ93080.1"/>
    <property type="molecule type" value="Genomic_DNA"/>
</dbReference>
<feature type="domain" description="EF-hand" evidence="3">
    <location>
        <begin position="101"/>
        <end position="136"/>
    </location>
</feature>
<dbReference type="PROSITE" id="PS00018">
    <property type="entry name" value="EF_HAND_1"/>
    <property type="match status" value="3"/>
</dbReference>
<dbReference type="OMA" id="RIAFNKH"/>
<dbReference type="PROSITE" id="PS50222">
    <property type="entry name" value="EF_HAND_2"/>
    <property type="match status" value="3"/>
</dbReference>
<sequence length="174" mass="19690">MVGSRGWGLQIIFRRYDRDGSGTISASELTEVAYKMGHPMTEEQYRFHAPCAVDGSGELNYSEFKRWWANKDRFTQLEDQPAHEDEQAAEQDMAAAAAWTKWVDSVVAHFEFFDKDHSGSISRDEFGELFQNLRGNGYDLPSTPDAALAVLDANGDGSVSLREYVQWMRRTGSH</sequence>
<dbReference type="InterPro" id="IPR011992">
    <property type="entry name" value="EF-hand-dom_pair"/>
</dbReference>
<protein>
    <recommendedName>
        <fullName evidence="3">EF-hand domain-containing protein</fullName>
    </recommendedName>
</protein>
<proteinExistence type="predicted"/>
<evidence type="ECO:0000256" key="1">
    <source>
        <dbReference type="ARBA" id="ARBA00022737"/>
    </source>
</evidence>
<dbReference type="Pfam" id="PF13499">
    <property type="entry name" value="EF-hand_7"/>
    <property type="match status" value="2"/>
</dbReference>
<dbReference type="KEGG" id="mbr:MONBRDRAFT_22474"/>
<dbReference type="InParanoid" id="A9UQP4"/>
<dbReference type="Proteomes" id="UP000001357">
    <property type="component" value="Unassembled WGS sequence"/>
</dbReference>
<dbReference type="GO" id="GO:0005509">
    <property type="term" value="F:calcium ion binding"/>
    <property type="evidence" value="ECO:0007669"/>
    <property type="project" value="InterPro"/>
</dbReference>
<gene>
    <name evidence="4" type="ORF">MONBRDRAFT_22474</name>
</gene>
<name>A9UQP4_MONBE</name>
<dbReference type="InterPro" id="IPR002048">
    <property type="entry name" value="EF_hand_dom"/>
</dbReference>
<dbReference type="InterPro" id="IPR050145">
    <property type="entry name" value="Centrin_CML-like"/>
</dbReference>
<keyword evidence="2" id="KW-0106">Calcium</keyword>
<dbReference type="GeneID" id="5888015"/>
<dbReference type="eggNOG" id="KOG0032">
    <property type="taxonomic scope" value="Eukaryota"/>
</dbReference>
<dbReference type="Gene3D" id="1.10.238.10">
    <property type="entry name" value="EF-hand"/>
    <property type="match status" value="2"/>
</dbReference>
<reference evidence="4 5" key="1">
    <citation type="journal article" date="2008" name="Nature">
        <title>The genome of the choanoflagellate Monosiga brevicollis and the origin of metazoans.</title>
        <authorList>
            <consortium name="JGI Sequencing"/>
            <person name="King N."/>
            <person name="Westbrook M.J."/>
            <person name="Young S.L."/>
            <person name="Kuo A."/>
            <person name="Abedin M."/>
            <person name="Chapman J."/>
            <person name="Fairclough S."/>
            <person name="Hellsten U."/>
            <person name="Isogai Y."/>
            <person name="Letunic I."/>
            <person name="Marr M."/>
            <person name="Pincus D."/>
            <person name="Putnam N."/>
            <person name="Rokas A."/>
            <person name="Wright K.J."/>
            <person name="Zuzow R."/>
            <person name="Dirks W."/>
            <person name="Good M."/>
            <person name="Goodstein D."/>
            <person name="Lemons D."/>
            <person name="Li W."/>
            <person name="Lyons J.B."/>
            <person name="Morris A."/>
            <person name="Nichols S."/>
            <person name="Richter D.J."/>
            <person name="Salamov A."/>
            <person name="Bork P."/>
            <person name="Lim W.A."/>
            <person name="Manning G."/>
            <person name="Miller W.T."/>
            <person name="McGinnis W."/>
            <person name="Shapiro H."/>
            <person name="Tjian R."/>
            <person name="Grigoriev I.V."/>
            <person name="Rokhsar D."/>
        </authorList>
    </citation>
    <scope>NUCLEOTIDE SEQUENCE [LARGE SCALE GENOMIC DNA]</scope>
    <source>
        <strain evidence="5">MX1 / ATCC 50154</strain>
    </source>
</reference>
<feature type="domain" description="EF-hand" evidence="3">
    <location>
        <begin position="9"/>
        <end position="39"/>
    </location>
</feature>
<evidence type="ECO:0000313" key="5">
    <source>
        <dbReference type="Proteomes" id="UP000001357"/>
    </source>
</evidence>
<keyword evidence="5" id="KW-1185">Reference proteome</keyword>
<dbReference type="SUPFAM" id="SSF47473">
    <property type="entry name" value="EF-hand"/>
    <property type="match status" value="1"/>
</dbReference>
<dbReference type="PANTHER" id="PTHR23050">
    <property type="entry name" value="CALCIUM BINDING PROTEIN"/>
    <property type="match status" value="1"/>
</dbReference>